<dbReference type="PANTHER" id="PTHR47505">
    <property type="entry name" value="DNA UTILIZATION PROTEIN YHGH"/>
    <property type="match status" value="1"/>
</dbReference>
<dbReference type="InterPro" id="IPR044005">
    <property type="entry name" value="DZR_2"/>
</dbReference>
<comment type="similarity">
    <text evidence="1">Belongs to the ComF/GntX family.</text>
</comment>
<evidence type="ECO:0000313" key="4">
    <source>
        <dbReference type="EMBL" id="MBE5034682.1"/>
    </source>
</evidence>
<accession>A0ABR9QUY0</accession>
<comment type="caution">
    <text evidence="4">The sequence shown here is derived from an EMBL/GenBank/DDBJ whole genome shotgun (WGS) entry which is preliminary data.</text>
</comment>
<dbReference type="SUPFAM" id="SSF53271">
    <property type="entry name" value="PRTase-like"/>
    <property type="match status" value="1"/>
</dbReference>
<evidence type="ECO:0000256" key="1">
    <source>
        <dbReference type="ARBA" id="ARBA00008007"/>
    </source>
</evidence>
<evidence type="ECO:0000259" key="3">
    <source>
        <dbReference type="Pfam" id="PF18912"/>
    </source>
</evidence>
<dbReference type="EMBL" id="JADCKA010000001">
    <property type="protein sequence ID" value="MBE5034682.1"/>
    <property type="molecule type" value="Genomic_DNA"/>
</dbReference>
<sequence>MEQNIKCSVLEKVKKHFMEILYPAYLYCFCCESVIDKSRVYGLCDNCITRFRWATGRTCDKCGKPLSENSIRNLCDDCIERSRFFDRGFTCTGYGLYERRLISEFKKKGKSYMAQAIGRILHDRIVITNISFDVIIPIPIHGKKLKTRGYDQAVLMALELSKLTGVAADINAVKRSKMTEPNKKLGAEQRAENMRGAFVVTESGKIRLRGKDILIVDDIYTTGATVDACAEVLKKAGVGKVYVLTLASGTYSFK</sequence>
<name>A0ABR9QUY0_9FIRM</name>
<evidence type="ECO:0000259" key="2">
    <source>
        <dbReference type="Pfam" id="PF00156"/>
    </source>
</evidence>
<dbReference type="InterPro" id="IPR051910">
    <property type="entry name" value="ComF/GntX_DNA_util-trans"/>
</dbReference>
<dbReference type="Pfam" id="PF00156">
    <property type="entry name" value="Pribosyltran"/>
    <property type="match status" value="1"/>
</dbReference>
<feature type="domain" description="Phosphoribosyltransferase" evidence="2">
    <location>
        <begin position="117"/>
        <end position="247"/>
    </location>
</feature>
<protein>
    <submittedName>
        <fullName evidence="4">ComF family protein</fullName>
    </submittedName>
</protein>
<evidence type="ECO:0000313" key="5">
    <source>
        <dbReference type="Proteomes" id="UP001516588"/>
    </source>
</evidence>
<dbReference type="InterPro" id="IPR000836">
    <property type="entry name" value="PRTase_dom"/>
</dbReference>
<keyword evidence="5" id="KW-1185">Reference proteome</keyword>
<proteinExistence type="inferred from homology"/>
<reference evidence="4 5" key="1">
    <citation type="submission" date="2020-10" db="EMBL/GenBank/DDBJ databases">
        <title>ChiBAC.</title>
        <authorList>
            <person name="Zenner C."/>
            <person name="Hitch T.C.A."/>
            <person name="Clavel T."/>
        </authorList>
    </citation>
    <scope>NUCLEOTIDE SEQUENCE [LARGE SCALE GENOMIC DNA]</scope>
    <source>
        <strain evidence="4 5">DSM 108706</strain>
    </source>
</reference>
<dbReference type="InterPro" id="IPR029057">
    <property type="entry name" value="PRTase-like"/>
</dbReference>
<feature type="domain" description="Double zinc ribbon" evidence="3">
    <location>
        <begin position="18"/>
        <end position="78"/>
    </location>
</feature>
<dbReference type="Gene3D" id="3.40.50.2020">
    <property type="match status" value="1"/>
</dbReference>
<dbReference type="PANTHER" id="PTHR47505:SF1">
    <property type="entry name" value="DNA UTILIZATION PROTEIN YHGH"/>
    <property type="match status" value="1"/>
</dbReference>
<dbReference type="CDD" id="cd06223">
    <property type="entry name" value="PRTases_typeI"/>
    <property type="match status" value="1"/>
</dbReference>
<organism evidence="4 5">
    <name type="scientific">Gallibacter intestinalis</name>
    <dbReference type="NCBI Taxonomy" id="2779356"/>
    <lineage>
        <taxon>Bacteria</taxon>
        <taxon>Bacillati</taxon>
        <taxon>Bacillota</taxon>
        <taxon>Clostridia</taxon>
        <taxon>Eubacteriales</taxon>
        <taxon>Eubacteriaceae</taxon>
        <taxon>Gallibacter</taxon>
    </lineage>
</organism>
<dbReference type="Proteomes" id="UP001516588">
    <property type="component" value="Unassembled WGS sequence"/>
</dbReference>
<dbReference type="Pfam" id="PF18912">
    <property type="entry name" value="DZR_2"/>
    <property type="match status" value="1"/>
</dbReference>
<dbReference type="RefSeq" id="WP_226384354.1">
    <property type="nucleotide sequence ID" value="NZ_JADCKA010000001.1"/>
</dbReference>
<gene>
    <name evidence="4" type="ORF">INF20_00060</name>
</gene>